<dbReference type="EMBL" id="WNWS01000472">
    <property type="protein sequence ID" value="KAE9967165.1"/>
    <property type="molecule type" value="Genomic_DNA"/>
</dbReference>
<dbReference type="OrthoDB" id="5296889at2759"/>
<comment type="caution">
    <text evidence="4">The sequence shown here is derived from an EMBL/GenBank/DDBJ whole genome shotgun (WGS) entry which is preliminary data.</text>
</comment>
<evidence type="ECO:0000313" key="4">
    <source>
        <dbReference type="EMBL" id="KAE9993175.1"/>
    </source>
</evidence>
<feature type="compositionally biased region" description="Polar residues" evidence="1">
    <location>
        <begin position="9"/>
        <end position="27"/>
    </location>
</feature>
<accession>A0A8H3ZBB5</accession>
<gene>
    <name evidence="3" type="ORF">BLS_003193</name>
    <name evidence="4" type="ORF">EG327_006174</name>
    <name evidence="2" type="ORF">EG328_008387</name>
</gene>
<feature type="region of interest" description="Disordered" evidence="1">
    <location>
        <begin position="1"/>
        <end position="112"/>
    </location>
</feature>
<dbReference type="Proteomes" id="UP000433883">
    <property type="component" value="Unassembled WGS sequence"/>
</dbReference>
<dbReference type="Proteomes" id="UP000447873">
    <property type="component" value="Unassembled WGS sequence"/>
</dbReference>
<dbReference type="AlphaFoldDB" id="A0A8H3ZBB5"/>
<organism evidence="4 6">
    <name type="scientific">Venturia inaequalis</name>
    <name type="common">Apple scab fungus</name>
    <dbReference type="NCBI Taxonomy" id="5025"/>
    <lineage>
        <taxon>Eukaryota</taxon>
        <taxon>Fungi</taxon>
        <taxon>Dikarya</taxon>
        <taxon>Ascomycota</taxon>
        <taxon>Pezizomycotina</taxon>
        <taxon>Dothideomycetes</taxon>
        <taxon>Pleosporomycetidae</taxon>
        <taxon>Venturiales</taxon>
        <taxon>Venturiaceae</taxon>
        <taxon>Venturia</taxon>
    </lineage>
</organism>
<dbReference type="EMBL" id="WNWQ01000021">
    <property type="protein sequence ID" value="KAE9984042.1"/>
    <property type="molecule type" value="Genomic_DNA"/>
</dbReference>
<proteinExistence type="predicted"/>
<feature type="compositionally biased region" description="Low complexity" evidence="1">
    <location>
        <begin position="82"/>
        <end position="99"/>
    </location>
</feature>
<evidence type="ECO:0000256" key="1">
    <source>
        <dbReference type="SAM" id="MobiDB-lite"/>
    </source>
</evidence>
<protein>
    <submittedName>
        <fullName evidence="4">Uncharacterized protein</fullName>
    </submittedName>
</protein>
<evidence type="ECO:0000313" key="5">
    <source>
        <dbReference type="Proteomes" id="UP000447873"/>
    </source>
</evidence>
<keyword evidence="6" id="KW-1185">Reference proteome</keyword>
<name>A0A8H3ZBB5_VENIN</name>
<feature type="compositionally biased region" description="Polar residues" evidence="1">
    <location>
        <begin position="66"/>
        <end position="81"/>
    </location>
</feature>
<evidence type="ECO:0000313" key="6">
    <source>
        <dbReference type="Proteomes" id="UP000490939"/>
    </source>
</evidence>
<dbReference type="EMBL" id="WNWR01000036">
    <property type="protein sequence ID" value="KAE9993175.1"/>
    <property type="molecule type" value="Genomic_DNA"/>
</dbReference>
<evidence type="ECO:0000313" key="3">
    <source>
        <dbReference type="EMBL" id="KAE9984042.1"/>
    </source>
</evidence>
<reference evidence="4 6" key="1">
    <citation type="submission" date="2019-07" db="EMBL/GenBank/DDBJ databases">
        <title>Venturia inaequalis Genome Resource.</title>
        <authorList>
            <person name="Lichtner F.J."/>
        </authorList>
    </citation>
    <scope>NUCLEOTIDE SEQUENCE [LARGE SCALE GENOMIC DNA]</scope>
    <source>
        <strain evidence="2 5">120213</strain>
        <strain evidence="3">Bline_iso_100314</strain>
        <strain evidence="4 6">DMI_063113</strain>
    </source>
</reference>
<sequence length="348" mass="38926">MFFKRLSKGSRSNSYVNDDDNYLNSRSAPDHDSPRQSLSQHNTYEGGPASPTKESQRPGSQDKMFQRSQAPSDPYSKAQQFNGNSMNGNGNANGRASMSVDGQSKQSAVPPPDLLTQAFNQAVIPYTEKIADLEAQVAEMQQWVEKLEAQQSEVHSWIDKRGLRPDVPPSIAKIMDAQPDAAQTLNAQLDRKITIVNFDLHRLQDDLNDSISSSHFASAMTKFLPDIARLSTLNTGPRFAFDLILKLGGNLNSHGGLDSHDPADINARRDFYSKLDEAMVDVVTRRFQENEDWPVGREIKRIEKTAAYLRNFGVEPYFPTTLDAMRREVDFRQAGSAPPQAHSPPRYQ</sequence>
<evidence type="ECO:0000313" key="2">
    <source>
        <dbReference type="EMBL" id="KAE9967165.1"/>
    </source>
</evidence>
<dbReference type="Proteomes" id="UP000490939">
    <property type="component" value="Unassembled WGS sequence"/>
</dbReference>